<evidence type="ECO:0000313" key="2">
    <source>
        <dbReference type="EMBL" id="KAL3854605.1"/>
    </source>
</evidence>
<evidence type="ECO:0000259" key="1">
    <source>
        <dbReference type="Pfam" id="PF16173"/>
    </source>
</evidence>
<organism evidence="2 3">
    <name type="scientific">Sinanodonta woodiana</name>
    <name type="common">Chinese pond mussel</name>
    <name type="synonym">Anodonta woodiana</name>
    <dbReference type="NCBI Taxonomy" id="1069815"/>
    <lineage>
        <taxon>Eukaryota</taxon>
        <taxon>Metazoa</taxon>
        <taxon>Spiralia</taxon>
        <taxon>Lophotrochozoa</taxon>
        <taxon>Mollusca</taxon>
        <taxon>Bivalvia</taxon>
        <taxon>Autobranchia</taxon>
        <taxon>Heteroconchia</taxon>
        <taxon>Palaeoheterodonta</taxon>
        <taxon>Unionida</taxon>
        <taxon>Unionoidea</taxon>
        <taxon>Unionidae</taxon>
        <taxon>Unioninae</taxon>
        <taxon>Sinanodonta</taxon>
    </lineage>
</organism>
<dbReference type="AlphaFoldDB" id="A0ABD3V242"/>
<sequence length="107" mass="12168">TEGLDCIRNTNGINLLLREYILDTNRNGSDISLDLLNKIEKDLTAARQAGWNLIIRFSYTHKSNRQDTDATEPRLTHVLNHIDQLAVVLNKYPDVITTVQAGFIGRY</sequence>
<dbReference type="Pfam" id="PF16173">
    <property type="entry name" value="DUF4874"/>
    <property type="match status" value="1"/>
</dbReference>
<evidence type="ECO:0000313" key="3">
    <source>
        <dbReference type="Proteomes" id="UP001634394"/>
    </source>
</evidence>
<dbReference type="EMBL" id="JBJQND010000014">
    <property type="protein sequence ID" value="KAL3854605.1"/>
    <property type="molecule type" value="Genomic_DNA"/>
</dbReference>
<feature type="non-terminal residue" evidence="2">
    <location>
        <position position="1"/>
    </location>
</feature>
<keyword evidence="3" id="KW-1185">Reference proteome</keyword>
<protein>
    <recommendedName>
        <fullName evidence="1">DUF4874 domain-containing protein</fullName>
    </recommendedName>
</protein>
<accession>A0ABD3V242</accession>
<dbReference type="Proteomes" id="UP001634394">
    <property type="component" value="Unassembled WGS sequence"/>
</dbReference>
<comment type="caution">
    <text evidence="2">The sequence shown here is derived from an EMBL/GenBank/DDBJ whole genome shotgun (WGS) entry which is preliminary data.</text>
</comment>
<dbReference type="InterPro" id="IPR032379">
    <property type="entry name" value="DUF4874"/>
</dbReference>
<name>A0ABD3V242_SINWO</name>
<reference evidence="2 3" key="1">
    <citation type="submission" date="2024-11" db="EMBL/GenBank/DDBJ databases">
        <title>Chromosome-level genome assembly of the freshwater bivalve Anodonta woodiana.</title>
        <authorList>
            <person name="Chen X."/>
        </authorList>
    </citation>
    <scope>NUCLEOTIDE SEQUENCE [LARGE SCALE GENOMIC DNA]</scope>
    <source>
        <strain evidence="2">MN2024</strain>
        <tissue evidence="2">Gills</tissue>
    </source>
</reference>
<proteinExistence type="predicted"/>
<gene>
    <name evidence="2" type="ORF">ACJMK2_013869</name>
</gene>
<feature type="non-terminal residue" evidence="2">
    <location>
        <position position="107"/>
    </location>
</feature>
<feature type="domain" description="DUF4874" evidence="1">
    <location>
        <begin position="4"/>
        <end position="107"/>
    </location>
</feature>